<sequence length="273" mass="29311">MDVVMTIAGSDSGGGAGIQADIKTFQELKVFGTSVITALTAQNTLGVEAIFPTTPDFVSQQMTAVFNDFDVKALKTGMLFSDEIIECVADKIQEMELQIVVDPVMIAKGGASLLQQEAVYALKTKLLPIATVLTPNIPEAEVITGMTMNTQSDIQHAAESILEKGVQCVVMKGGHLEDDEFATDSVFLSNGTSFKMSSKRIATKHTHGTGCTFSAAMTAFLGKGLSLQEAILEAKKFVQLAIEHPLNLGHGHGPTNHFAYQNHRNYEVMISEA</sequence>
<evidence type="ECO:0000313" key="18">
    <source>
        <dbReference type="Proteomes" id="UP000219636"/>
    </source>
</evidence>
<dbReference type="InterPro" id="IPR029056">
    <property type="entry name" value="Ribokinase-like"/>
</dbReference>
<evidence type="ECO:0000259" key="16">
    <source>
        <dbReference type="Pfam" id="PF08543"/>
    </source>
</evidence>
<dbReference type="GO" id="GO:0009228">
    <property type="term" value="P:thiamine biosynthetic process"/>
    <property type="evidence" value="ECO:0007669"/>
    <property type="project" value="UniProtKB-KW"/>
</dbReference>
<keyword evidence="11" id="KW-0067">ATP-binding</keyword>
<keyword evidence="18" id="KW-1185">Reference proteome</keyword>
<evidence type="ECO:0000256" key="4">
    <source>
        <dbReference type="ARBA" id="ARBA00009879"/>
    </source>
</evidence>
<gene>
    <name evidence="17" type="ORF">SAMN05880501_104169</name>
</gene>
<comment type="similarity">
    <text evidence="4">Belongs to the ThiD family.</text>
</comment>
<dbReference type="RefSeq" id="WP_097073124.1">
    <property type="nucleotide sequence ID" value="NZ_OBMQ01000004.1"/>
</dbReference>
<evidence type="ECO:0000256" key="11">
    <source>
        <dbReference type="ARBA" id="ARBA00022840"/>
    </source>
</evidence>
<dbReference type="GO" id="GO:0008972">
    <property type="term" value="F:phosphomethylpyrimidine kinase activity"/>
    <property type="evidence" value="ECO:0007669"/>
    <property type="project" value="UniProtKB-EC"/>
</dbReference>
<evidence type="ECO:0000256" key="8">
    <source>
        <dbReference type="ARBA" id="ARBA00022679"/>
    </source>
</evidence>
<dbReference type="NCBIfam" id="TIGR00097">
    <property type="entry name" value="HMP-P_kinase"/>
    <property type="match status" value="1"/>
</dbReference>
<dbReference type="EC" id="2.7.4.7" evidence="6"/>
<accession>A0A285SDW2</accession>
<evidence type="ECO:0000256" key="2">
    <source>
        <dbReference type="ARBA" id="ARBA00000565"/>
    </source>
</evidence>
<dbReference type="SUPFAM" id="SSF53613">
    <property type="entry name" value="Ribokinase-like"/>
    <property type="match status" value="1"/>
</dbReference>
<evidence type="ECO:0000256" key="14">
    <source>
        <dbReference type="ARBA" id="ARBA00042102"/>
    </source>
</evidence>
<dbReference type="PANTHER" id="PTHR20858">
    <property type="entry name" value="PHOSPHOMETHYLPYRIMIDINE KINASE"/>
    <property type="match status" value="1"/>
</dbReference>
<comment type="catalytic activity">
    <reaction evidence="1">
        <text>4-amino-5-hydroxymethyl-2-methylpyrimidine + ATP = 4-amino-2-methyl-5-(phosphooxymethyl)pyrimidine + ADP + H(+)</text>
        <dbReference type="Rhea" id="RHEA:23096"/>
        <dbReference type="ChEBI" id="CHEBI:15378"/>
        <dbReference type="ChEBI" id="CHEBI:16892"/>
        <dbReference type="ChEBI" id="CHEBI:30616"/>
        <dbReference type="ChEBI" id="CHEBI:58354"/>
        <dbReference type="ChEBI" id="CHEBI:456216"/>
        <dbReference type="EC" id="2.7.1.49"/>
    </reaction>
</comment>
<dbReference type="Proteomes" id="UP000219636">
    <property type="component" value="Unassembled WGS sequence"/>
</dbReference>
<reference evidence="18" key="1">
    <citation type="submission" date="2017-08" db="EMBL/GenBank/DDBJ databases">
        <authorList>
            <person name="Varghese N."/>
            <person name="Submissions S."/>
        </authorList>
    </citation>
    <scope>NUCLEOTIDE SEQUENCE [LARGE SCALE GENOMIC DNA]</scope>
    <source>
        <strain evidence="18">JC22</strain>
    </source>
</reference>
<dbReference type="Gene3D" id="3.40.1190.20">
    <property type="match status" value="1"/>
</dbReference>
<dbReference type="InterPro" id="IPR004399">
    <property type="entry name" value="HMP/HMP-P_kinase_dom"/>
</dbReference>
<dbReference type="EC" id="2.7.1.49" evidence="5"/>
<dbReference type="CDD" id="cd01169">
    <property type="entry name" value="HMPP_kinase"/>
    <property type="match status" value="1"/>
</dbReference>
<dbReference type="GO" id="GO:0005524">
    <property type="term" value="F:ATP binding"/>
    <property type="evidence" value="ECO:0007669"/>
    <property type="project" value="UniProtKB-KW"/>
</dbReference>
<evidence type="ECO:0000256" key="9">
    <source>
        <dbReference type="ARBA" id="ARBA00022741"/>
    </source>
</evidence>
<evidence type="ECO:0000256" key="3">
    <source>
        <dbReference type="ARBA" id="ARBA00004769"/>
    </source>
</evidence>
<keyword evidence="10 17" id="KW-0418">Kinase</keyword>
<dbReference type="PANTHER" id="PTHR20858:SF17">
    <property type="entry name" value="HYDROXYMETHYLPYRIMIDINE_PHOSPHOMETHYLPYRIMIDINE KINASE THI20-RELATED"/>
    <property type="match status" value="1"/>
</dbReference>
<comment type="pathway">
    <text evidence="3">Cofactor biosynthesis; thiamine diphosphate biosynthesis; 4-amino-2-methyl-5-diphosphomethylpyrimidine from 5-amino-1-(5-phospho-D-ribosyl)imidazole: step 3/3.</text>
</comment>
<evidence type="ECO:0000256" key="6">
    <source>
        <dbReference type="ARBA" id="ARBA00012963"/>
    </source>
</evidence>
<keyword evidence="9" id="KW-0547">Nucleotide-binding</keyword>
<evidence type="ECO:0000256" key="10">
    <source>
        <dbReference type="ARBA" id="ARBA00022777"/>
    </source>
</evidence>
<dbReference type="FunFam" id="3.40.1190.20:FF:000003">
    <property type="entry name" value="Phosphomethylpyrimidine kinase ThiD"/>
    <property type="match status" value="1"/>
</dbReference>
<evidence type="ECO:0000256" key="12">
    <source>
        <dbReference type="ARBA" id="ARBA00022977"/>
    </source>
</evidence>
<dbReference type="InterPro" id="IPR013749">
    <property type="entry name" value="PM/HMP-P_kinase-1"/>
</dbReference>
<evidence type="ECO:0000256" key="5">
    <source>
        <dbReference type="ARBA" id="ARBA00012135"/>
    </source>
</evidence>
<dbReference type="GO" id="GO:0008902">
    <property type="term" value="F:hydroxymethylpyrimidine kinase activity"/>
    <property type="evidence" value="ECO:0007669"/>
    <property type="project" value="UniProtKB-EC"/>
</dbReference>
<dbReference type="Pfam" id="PF08543">
    <property type="entry name" value="Phos_pyr_kin"/>
    <property type="match status" value="1"/>
</dbReference>
<organism evidence="17 18">
    <name type="scientific">Ureibacillus xyleni</name>
    <dbReference type="NCBI Taxonomy" id="614648"/>
    <lineage>
        <taxon>Bacteria</taxon>
        <taxon>Bacillati</taxon>
        <taxon>Bacillota</taxon>
        <taxon>Bacilli</taxon>
        <taxon>Bacillales</taxon>
        <taxon>Caryophanaceae</taxon>
        <taxon>Ureibacillus</taxon>
    </lineage>
</organism>
<comment type="catalytic activity">
    <reaction evidence="2">
        <text>4-amino-2-methyl-5-(phosphooxymethyl)pyrimidine + ATP = 4-amino-2-methyl-5-(diphosphooxymethyl)pyrimidine + ADP</text>
        <dbReference type="Rhea" id="RHEA:19893"/>
        <dbReference type="ChEBI" id="CHEBI:30616"/>
        <dbReference type="ChEBI" id="CHEBI:57841"/>
        <dbReference type="ChEBI" id="CHEBI:58354"/>
        <dbReference type="ChEBI" id="CHEBI:456216"/>
        <dbReference type="EC" id="2.7.4.7"/>
    </reaction>
</comment>
<keyword evidence="8" id="KW-0808">Transferase</keyword>
<name>A0A285SDW2_9BACL</name>
<feature type="domain" description="Pyridoxamine kinase/Phosphomethylpyrimidine kinase" evidence="16">
    <location>
        <begin position="11"/>
        <end position="256"/>
    </location>
</feature>
<proteinExistence type="inferred from homology"/>
<dbReference type="AlphaFoldDB" id="A0A285SDW2"/>
<keyword evidence="12" id="KW-0784">Thiamine biosynthesis</keyword>
<evidence type="ECO:0000256" key="7">
    <source>
        <dbReference type="ARBA" id="ARBA00019161"/>
    </source>
</evidence>
<evidence type="ECO:0000256" key="15">
    <source>
        <dbReference type="ARBA" id="ARBA00043176"/>
    </source>
</evidence>
<evidence type="ECO:0000256" key="13">
    <source>
        <dbReference type="ARBA" id="ARBA00037917"/>
    </source>
</evidence>
<dbReference type="OrthoDB" id="9810880at2"/>
<evidence type="ECO:0000313" key="17">
    <source>
        <dbReference type="EMBL" id="SOC06048.1"/>
    </source>
</evidence>
<dbReference type="EMBL" id="OBMQ01000004">
    <property type="protein sequence ID" value="SOC06048.1"/>
    <property type="molecule type" value="Genomic_DNA"/>
</dbReference>
<protein>
    <recommendedName>
        <fullName evidence="7">Hydroxymethylpyrimidine/phosphomethylpyrimidine kinase</fullName>
        <ecNumber evidence="5">2.7.1.49</ecNumber>
        <ecNumber evidence="6">2.7.4.7</ecNumber>
    </recommendedName>
    <alternativeName>
        <fullName evidence="14">Hydroxymethylpyrimidine kinase</fullName>
    </alternativeName>
    <alternativeName>
        <fullName evidence="15">Hydroxymethylpyrimidine phosphate kinase</fullName>
    </alternativeName>
</protein>
<comment type="pathway">
    <text evidence="13">Cofactor biosynthesis; thiamine diphosphate biosynthesis; 4-amino-2-methyl-5-diphosphomethylpyrimidine from 5-amino-1-(5-phospho-D-ribosyl)imidazole: step 2/3.</text>
</comment>
<dbReference type="GO" id="GO:0005829">
    <property type="term" value="C:cytosol"/>
    <property type="evidence" value="ECO:0007669"/>
    <property type="project" value="TreeGrafter"/>
</dbReference>
<evidence type="ECO:0000256" key="1">
    <source>
        <dbReference type="ARBA" id="ARBA00000151"/>
    </source>
</evidence>